<protein>
    <recommendedName>
        <fullName evidence="4">Ionotropic glutamate receptor C-terminal domain-containing protein</fullName>
    </recommendedName>
</protein>
<keyword evidence="1" id="KW-0812">Transmembrane</keyword>
<keyword evidence="1" id="KW-0472">Membrane</keyword>
<dbReference type="Proteomes" id="UP001642540">
    <property type="component" value="Unassembled WGS sequence"/>
</dbReference>
<keyword evidence="3" id="KW-1185">Reference proteome</keyword>
<evidence type="ECO:0000313" key="3">
    <source>
        <dbReference type="Proteomes" id="UP001642540"/>
    </source>
</evidence>
<reference evidence="2 3" key="1">
    <citation type="submission" date="2024-08" db="EMBL/GenBank/DDBJ databases">
        <authorList>
            <person name="Cucini C."/>
            <person name="Frati F."/>
        </authorList>
    </citation>
    <scope>NUCLEOTIDE SEQUENCE [LARGE SCALE GENOMIC DNA]</scope>
</reference>
<accession>A0ABP1PPK5</accession>
<gene>
    <name evidence="2" type="ORF">ODALV1_LOCUS2331</name>
</gene>
<evidence type="ECO:0008006" key="4">
    <source>
        <dbReference type="Google" id="ProtNLM"/>
    </source>
</evidence>
<dbReference type="EMBL" id="CAXLJM020000007">
    <property type="protein sequence ID" value="CAL8072797.1"/>
    <property type="molecule type" value="Genomic_DNA"/>
</dbReference>
<keyword evidence="1" id="KW-1133">Transmembrane helix</keyword>
<evidence type="ECO:0000256" key="1">
    <source>
        <dbReference type="SAM" id="Phobius"/>
    </source>
</evidence>
<feature type="transmembrane region" description="Helical" evidence="1">
    <location>
        <begin position="193"/>
        <end position="218"/>
    </location>
</feature>
<feature type="transmembrane region" description="Helical" evidence="1">
    <location>
        <begin position="7"/>
        <end position="26"/>
    </location>
</feature>
<comment type="caution">
    <text evidence="2">The sequence shown here is derived from an EMBL/GenBank/DDBJ whole genome shotgun (WGS) entry which is preliminary data.</text>
</comment>
<organism evidence="2 3">
    <name type="scientific">Orchesella dallaii</name>
    <dbReference type="NCBI Taxonomy" id="48710"/>
    <lineage>
        <taxon>Eukaryota</taxon>
        <taxon>Metazoa</taxon>
        <taxon>Ecdysozoa</taxon>
        <taxon>Arthropoda</taxon>
        <taxon>Hexapoda</taxon>
        <taxon>Collembola</taxon>
        <taxon>Entomobryomorpha</taxon>
        <taxon>Entomobryoidea</taxon>
        <taxon>Orchesellidae</taxon>
        <taxon>Orchesellinae</taxon>
        <taxon>Orchesella</taxon>
    </lineage>
</organism>
<name>A0ABP1PPK5_9HEXA</name>
<sequence length="238" mass="27304">MILMVSVNSFFVFMYITYCALIIATLTQEINPVTRLGQLFLFQYTFFTAGETKSRLFVGNESNFLWNPSSSAYKNYDGEQALSIQRIFTHRHAHVDTPDLFYSELYSEIEFIPSHSENDVCDVLSVLPYKGGNLLAGMYARKGFPFRNEFNHALSRIREAGINYRVLRNYDALTITRCLEETVHYQEDLGMSYVGSAFVGLGITYLGVGIILLFEFYLQRRVNLRTKFTAIYNAPSDS</sequence>
<proteinExistence type="predicted"/>
<evidence type="ECO:0000313" key="2">
    <source>
        <dbReference type="EMBL" id="CAL8072797.1"/>
    </source>
</evidence>